<dbReference type="InterPro" id="IPR011051">
    <property type="entry name" value="RmlC_Cupin_sf"/>
</dbReference>
<evidence type="ECO:0000256" key="1">
    <source>
        <dbReference type="SAM" id="MobiDB-lite"/>
    </source>
</evidence>
<dbReference type="Gene3D" id="2.60.120.10">
    <property type="entry name" value="Jelly Rolls"/>
    <property type="match status" value="1"/>
</dbReference>
<dbReference type="SUPFAM" id="SSF51182">
    <property type="entry name" value="RmlC-like cupins"/>
    <property type="match status" value="1"/>
</dbReference>
<evidence type="ECO:0000259" key="2">
    <source>
        <dbReference type="Pfam" id="PF12973"/>
    </source>
</evidence>
<keyword evidence="3" id="KW-0560">Oxidoreductase</keyword>
<comment type="caution">
    <text evidence="3">The sequence shown here is derived from an EMBL/GenBank/DDBJ whole genome shotgun (WGS) entry which is preliminary data.</text>
</comment>
<protein>
    <submittedName>
        <fullName evidence="3">2,4'-dihydroxyacetophenone dioxygenase family protein</fullName>
    </submittedName>
</protein>
<proteinExistence type="predicted"/>
<dbReference type="Proteomes" id="UP001431902">
    <property type="component" value="Unassembled WGS sequence"/>
</dbReference>
<keyword evidence="4" id="KW-1185">Reference proteome</keyword>
<dbReference type="EMBL" id="JASGBH010000002">
    <property type="protein sequence ID" value="MDI9232920.1"/>
    <property type="molecule type" value="Genomic_DNA"/>
</dbReference>
<dbReference type="InterPro" id="IPR025979">
    <property type="entry name" value="ChrR-like_cupin_dom"/>
</dbReference>
<organism evidence="3 4">
    <name type="scientific">Limnohabitans lacus</name>
    <dbReference type="NCBI Taxonomy" id="3045173"/>
    <lineage>
        <taxon>Bacteria</taxon>
        <taxon>Pseudomonadati</taxon>
        <taxon>Pseudomonadota</taxon>
        <taxon>Betaproteobacteria</taxon>
        <taxon>Burkholderiales</taxon>
        <taxon>Comamonadaceae</taxon>
        <taxon>Limnohabitans</taxon>
    </lineage>
</organism>
<feature type="domain" description="ChrR-like cupin" evidence="2">
    <location>
        <begin position="38"/>
        <end position="137"/>
    </location>
</feature>
<dbReference type="Pfam" id="PF12973">
    <property type="entry name" value="Cupin_7"/>
    <property type="match status" value="1"/>
</dbReference>
<dbReference type="CDD" id="cd20302">
    <property type="entry name" value="cupin_DAD"/>
    <property type="match status" value="1"/>
</dbReference>
<keyword evidence="3" id="KW-0223">Dioxygenase</keyword>
<reference evidence="3" key="1">
    <citation type="submission" date="2023-05" db="EMBL/GenBank/DDBJ databases">
        <title>Limnohabitans sp. strain HM2-2 Genome sequencing and assembly.</title>
        <authorList>
            <person name="Jung Y."/>
        </authorList>
    </citation>
    <scope>NUCLEOTIDE SEQUENCE</scope>
    <source>
        <strain evidence="3">HM2-2</strain>
    </source>
</reference>
<name>A0ABT6X485_9BURK</name>
<dbReference type="GO" id="GO:0051213">
    <property type="term" value="F:dioxygenase activity"/>
    <property type="evidence" value="ECO:0007669"/>
    <property type="project" value="UniProtKB-KW"/>
</dbReference>
<feature type="region of interest" description="Disordered" evidence="1">
    <location>
        <begin position="1"/>
        <end position="23"/>
    </location>
</feature>
<sequence length="178" mass="20134">MTSTATPPAAADDRVPYAKPQPWGMSPDMVIPDVDTDDERLWAPVAPGIWSRPLHLNVTGGFYIHLLKVKRSGLLQRHRHSGMVHAYVLRGKWLYLEHDWVAETGGYVYEPPGETHTLVVPDDCQDMVTMFTVHGALMYVDTQGNATGYDDVFTRIEKYRAHFENVGLGADYVKNFMR</sequence>
<dbReference type="RefSeq" id="WP_283223323.1">
    <property type="nucleotide sequence ID" value="NZ_JASGBH010000002.1"/>
</dbReference>
<dbReference type="InterPro" id="IPR014710">
    <property type="entry name" value="RmlC-like_jellyroll"/>
</dbReference>
<feature type="compositionally biased region" description="Low complexity" evidence="1">
    <location>
        <begin position="1"/>
        <end position="10"/>
    </location>
</feature>
<gene>
    <name evidence="3" type="ORF">QLQ16_03625</name>
</gene>
<accession>A0ABT6X485</accession>
<evidence type="ECO:0000313" key="3">
    <source>
        <dbReference type="EMBL" id="MDI9232920.1"/>
    </source>
</evidence>
<evidence type="ECO:0000313" key="4">
    <source>
        <dbReference type="Proteomes" id="UP001431902"/>
    </source>
</evidence>